<protein>
    <submittedName>
        <fullName evidence="2">Uncharacterized protein</fullName>
    </submittedName>
</protein>
<reference evidence="2 3" key="1">
    <citation type="journal article" date="2025" name="Microbiol. Resour. Announc.">
        <title>Draft genome sequences for Neonectria magnoliae and Neonectria punicea, canker pathogens of Liriodendron tulipifera and Acer saccharum in West Virginia.</title>
        <authorList>
            <person name="Petronek H.M."/>
            <person name="Kasson M.T."/>
            <person name="Metheny A.M."/>
            <person name="Stauder C.M."/>
            <person name="Lovett B."/>
            <person name="Lynch S.C."/>
            <person name="Garnas J.R."/>
            <person name="Kasson L.R."/>
            <person name="Stajich J.E."/>
        </authorList>
    </citation>
    <scope>NUCLEOTIDE SEQUENCE [LARGE SCALE GENOMIC DNA]</scope>
    <source>
        <strain evidence="2 3">NRRL 64653</strain>
    </source>
</reference>
<dbReference type="EMBL" id="JAZAVJ010000031">
    <property type="protein sequence ID" value="KAK7420189.1"/>
    <property type="molecule type" value="Genomic_DNA"/>
</dbReference>
<evidence type="ECO:0000256" key="1">
    <source>
        <dbReference type="SAM" id="MobiDB-lite"/>
    </source>
</evidence>
<proteinExistence type="predicted"/>
<sequence length="306" mass="34239">MSSKPSKSSSKKHGHSKSQDEQPRLSFLFMVNELRYNGPEQDNYHNLIPPTNPSAYTNEIVSKVFRYMDGTVDEAPGIYWLRATEFPAEGGLWWTNLETGEHYPVEKYGCSAVFACNPHLPIMFTLYDPLETNTRAAWQLLQIFHPRGNLSGISQIATEDSSMARGGGLVRHAAGARPTWIPSLLPATYRSAISTAPTSRGLGGELAVILGLMALSAEPDPTDNNNNTNAVFLGSRGRPARWQNRRWLYDEKPKGYPQTDRDDPRGFLVNIFYDPWNSSGSTHETLHGFQWDHAVVQENRPSSSSR</sequence>
<name>A0ABR1HG74_9HYPO</name>
<evidence type="ECO:0000313" key="3">
    <source>
        <dbReference type="Proteomes" id="UP001498476"/>
    </source>
</evidence>
<dbReference type="Proteomes" id="UP001498476">
    <property type="component" value="Unassembled WGS sequence"/>
</dbReference>
<gene>
    <name evidence="2" type="ORF">QQX98_002842</name>
</gene>
<keyword evidence="3" id="KW-1185">Reference proteome</keyword>
<feature type="region of interest" description="Disordered" evidence="1">
    <location>
        <begin position="1"/>
        <end position="21"/>
    </location>
</feature>
<evidence type="ECO:0000313" key="2">
    <source>
        <dbReference type="EMBL" id="KAK7420189.1"/>
    </source>
</evidence>
<organism evidence="2 3">
    <name type="scientific">Neonectria punicea</name>
    <dbReference type="NCBI Taxonomy" id="979145"/>
    <lineage>
        <taxon>Eukaryota</taxon>
        <taxon>Fungi</taxon>
        <taxon>Dikarya</taxon>
        <taxon>Ascomycota</taxon>
        <taxon>Pezizomycotina</taxon>
        <taxon>Sordariomycetes</taxon>
        <taxon>Hypocreomycetidae</taxon>
        <taxon>Hypocreales</taxon>
        <taxon>Nectriaceae</taxon>
        <taxon>Neonectria</taxon>
    </lineage>
</organism>
<accession>A0ABR1HG74</accession>
<comment type="caution">
    <text evidence="2">The sequence shown here is derived from an EMBL/GenBank/DDBJ whole genome shotgun (WGS) entry which is preliminary data.</text>
</comment>